<dbReference type="GO" id="GO:0020037">
    <property type="term" value="F:heme binding"/>
    <property type="evidence" value="ECO:0007669"/>
    <property type="project" value="InterPro"/>
</dbReference>
<dbReference type="SUPFAM" id="SSF47175">
    <property type="entry name" value="Cytochromes"/>
    <property type="match status" value="1"/>
</dbReference>
<dbReference type="InterPro" id="IPR010980">
    <property type="entry name" value="Cyt_c/b562"/>
</dbReference>
<evidence type="ECO:0000313" key="1">
    <source>
        <dbReference type="EMBL" id="VAX15013.1"/>
    </source>
</evidence>
<accession>A0A3B1BS43</accession>
<dbReference type="GO" id="GO:0005506">
    <property type="term" value="F:iron ion binding"/>
    <property type="evidence" value="ECO:0007669"/>
    <property type="project" value="InterPro"/>
</dbReference>
<gene>
    <name evidence="1" type="ORF">MNBD_NITROSPINAE01-1644</name>
</gene>
<name>A0A3B1BS43_9ZZZZ</name>
<dbReference type="InterPro" id="IPR002321">
    <property type="entry name" value="Cyt_c_II"/>
</dbReference>
<protein>
    <recommendedName>
        <fullName evidence="2">Cytochrome c</fullName>
    </recommendedName>
</protein>
<dbReference type="PROSITE" id="PS51009">
    <property type="entry name" value="CYTCII"/>
    <property type="match status" value="1"/>
</dbReference>
<dbReference type="AlphaFoldDB" id="A0A3B1BS43"/>
<dbReference type="GO" id="GO:0022900">
    <property type="term" value="P:electron transport chain"/>
    <property type="evidence" value="ECO:0007669"/>
    <property type="project" value="InterPro"/>
</dbReference>
<dbReference type="EMBL" id="UOGC01000002">
    <property type="protein sequence ID" value="VAX15013.1"/>
    <property type="molecule type" value="Genomic_DNA"/>
</dbReference>
<proteinExistence type="predicted"/>
<evidence type="ECO:0008006" key="2">
    <source>
        <dbReference type="Google" id="ProtNLM"/>
    </source>
</evidence>
<dbReference type="GO" id="GO:0009055">
    <property type="term" value="F:electron transfer activity"/>
    <property type="evidence" value="ECO:0007669"/>
    <property type="project" value="InterPro"/>
</dbReference>
<sequence length="202" mass="21903">MKLFAVIFLSAFICSSQAFAMQCDMMNKKSDDSTESVVPPASDGASGHKCDMKKAEECKHPDHKKGADHKCDMKNPEDCKKHKGGTGDQAAIKADLTLVEVMQDLSNQLSRIQSGILSGNRLMISKGASAIANHPAPKGGIKPYITKNSDELMKVVKEMDGTVHKTSMEMANLAFTAPMSELHEMLSRISGGCVKCHDAFRD</sequence>
<organism evidence="1">
    <name type="scientific">hydrothermal vent metagenome</name>
    <dbReference type="NCBI Taxonomy" id="652676"/>
    <lineage>
        <taxon>unclassified sequences</taxon>
        <taxon>metagenomes</taxon>
        <taxon>ecological metagenomes</taxon>
    </lineage>
</organism>
<reference evidence="1" key="1">
    <citation type="submission" date="2018-06" db="EMBL/GenBank/DDBJ databases">
        <authorList>
            <person name="Zhirakovskaya E."/>
        </authorList>
    </citation>
    <scope>NUCLEOTIDE SEQUENCE</scope>
</reference>